<feature type="compositionally biased region" description="Basic and acidic residues" evidence="1">
    <location>
        <begin position="191"/>
        <end position="232"/>
    </location>
</feature>
<evidence type="ECO:0000256" key="1">
    <source>
        <dbReference type="SAM" id="MobiDB-lite"/>
    </source>
</evidence>
<proteinExistence type="predicted"/>
<feature type="region of interest" description="Disordered" evidence="1">
    <location>
        <begin position="361"/>
        <end position="391"/>
    </location>
</feature>
<protein>
    <submittedName>
        <fullName evidence="2">Uncharacterized protein</fullName>
    </submittedName>
</protein>
<feature type="compositionally biased region" description="Basic and acidic residues" evidence="1">
    <location>
        <begin position="242"/>
        <end position="285"/>
    </location>
</feature>
<feature type="region of interest" description="Disordered" evidence="1">
    <location>
        <begin position="409"/>
        <end position="438"/>
    </location>
</feature>
<dbReference type="Proteomes" id="UP001196530">
    <property type="component" value="Unassembled WGS sequence"/>
</dbReference>
<feature type="compositionally biased region" description="Basic and acidic residues" evidence="1">
    <location>
        <begin position="130"/>
        <end position="139"/>
    </location>
</feature>
<comment type="caution">
    <text evidence="2">The sequence shown here is derived from an EMBL/GenBank/DDBJ whole genome shotgun (WGS) entry which is preliminary data.</text>
</comment>
<dbReference type="EMBL" id="JAHLUX010000008">
    <property type="protein sequence ID" value="KAG7817248.1"/>
    <property type="molecule type" value="Genomic_DNA"/>
</dbReference>
<evidence type="ECO:0000313" key="2">
    <source>
        <dbReference type="EMBL" id="KAG7817248.1"/>
    </source>
</evidence>
<dbReference type="AlphaFoldDB" id="A0AAN6DDA0"/>
<accession>A0AAN6DDA0</accession>
<feature type="compositionally biased region" description="Basic and acidic residues" evidence="1">
    <location>
        <begin position="321"/>
        <end position="332"/>
    </location>
</feature>
<gene>
    <name evidence="2" type="ORF">KL928_003983</name>
</gene>
<name>A0AAN6DDA0_PICAN</name>
<organism evidence="2 3">
    <name type="scientific">Pichia angusta</name>
    <name type="common">Yeast</name>
    <name type="synonym">Hansenula polymorpha</name>
    <dbReference type="NCBI Taxonomy" id="870730"/>
    <lineage>
        <taxon>Eukaryota</taxon>
        <taxon>Fungi</taxon>
        <taxon>Dikarya</taxon>
        <taxon>Ascomycota</taxon>
        <taxon>Saccharomycotina</taxon>
        <taxon>Pichiomycetes</taxon>
        <taxon>Pichiales</taxon>
        <taxon>Pichiaceae</taxon>
        <taxon>Ogataea</taxon>
    </lineage>
</organism>
<feature type="region of interest" description="Disordered" evidence="1">
    <location>
        <begin position="1"/>
        <end position="161"/>
    </location>
</feature>
<feature type="compositionally biased region" description="Basic and acidic residues" evidence="1">
    <location>
        <begin position="361"/>
        <end position="379"/>
    </location>
</feature>
<feature type="compositionally biased region" description="Basic and acidic residues" evidence="1">
    <location>
        <begin position="63"/>
        <end position="80"/>
    </location>
</feature>
<evidence type="ECO:0000313" key="3">
    <source>
        <dbReference type="Proteomes" id="UP001196530"/>
    </source>
</evidence>
<reference evidence="2" key="1">
    <citation type="journal article" date="2021" name="G3 (Bethesda)">
        <title>Genomic diversity, chromosomal rearrangements, and interspecies hybridization in the ogataea polymorpha species complex.</title>
        <authorList>
            <person name="Hanson S.J."/>
            <person name="Cinneide E.O."/>
            <person name="Salzberg L.I."/>
            <person name="Wolfe K.H."/>
            <person name="McGowan J."/>
            <person name="Fitzpatrick D.A."/>
            <person name="Matlin K."/>
        </authorList>
    </citation>
    <scope>NUCLEOTIDE SEQUENCE</scope>
    <source>
        <strain evidence="2">61-244</strain>
    </source>
</reference>
<dbReference type="RefSeq" id="XP_043058677.1">
    <property type="nucleotide sequence ID" value="XM_043204630.1"/>
</dbReference>
<feature type="compositionally biased region" description="Polar residues" evidence="1">
    <location>
        <begin position="1"/>
        <end position="10"/>
    </location>
</feature>
<dbReference type="GeneID" id="66128034"/>
<sequence>MITTNITAETGSPREMNRPRHADARNERDSAHEQELLVELLAHRLDERDQNQRRDGVRHKGGKHDAEHAENGQDRDRRVGVDSVGEGGGDGVEQAGRADGLAEGDAAHREQDDGPGVVVDVGGGEQAGAVERDDGHDGDDAGGPEPGLELGLEAPQHDGEHGHEADVVLLEGEGGLDGLDGLDFHGVDFEREDHLQPHNKQPDHTQRDREREPVAPGRVRLERLDGDDVLGRRDRRAHATHVGHERDAEHERPRKARLGRDALEQRGDERVREHGRRDVRDPHRQEQRHHHDGQQDAARRRAGKKQNVRRRDPRNVVLGQRGREREPADQQHDGGVPHGAEDVGGRVRGAHHVARVGVLEHVARDHEERHEQRRGEQRDGLSGPQDRADGHHGETVALGAVVERLDAEQDAARENRERDLERCPAKQEPRHAQPERQPRDLDAVHLDLEHALELCLVARQHARALGVVLVLLDADHLFPDGAALENDVLAQVAAQERPRRLGRVPRHARVHLDQLVEVVVDLDERGSTEHLGPGAERLDKALADALLQDLVELLAHLAEADLVELDERLELRQLDERLHDALFVAHLVLEREVELAVAQQRRERRRALEIVVVVVARVALDVLAEPVESVVGLHPLQIVLRLLVVVQVPEQPVDLAEDHLLLRGVERVDLAQLLQKSRLKHLWRRNLVQIDLGQVERLLLRERLELQSLRRRLLLLAPQRAHLVHERHLPPRSPRELQAGEIRAHVVIGRVRRGQLRGRRVGVVVLQHELLQLVDELLERRVRQIVLLPLGNGVELQRVRKLHDAGSWH</sequence>
<feature type="region of interest" description="Disordered" evidence="1">
    <location>
        <begin position="191"/>
        <end position="345"/>
    </location>
</feature>
<feature type="compositionally biased region" description="Basic and acidic residues" evidence="1">
    <location>
        <begin position="15"/>
        <end position="55"/>
    </location>
</feature>